<dbReference type="RefSeq" id="WP_093181250.1">
    <property type="nucleotide sequence ID" value="NZ_FMYH01000001.1"/>
</dbReference>
<organism evidence="2 3">
    <name type="scientific">Sanguibacter gelidistatuariae</name>
    <dbReference type="NCBI Taxonomy" id="1814289"/>
    <lineage>
        <taxon>Bacteria</taxon>
        <taxon>Bacillati</taxon>
        <taxon>Actinomycetota</taxon>
        <taxon>Actinomycetes</taxon>
        <taxon>Micrococcales</taxon>
        <taxon>Sanguibacteraceae</taxon>
        <taxon>Sanguibacter</taxon>
    </lineage>
</organism>
<evidence type="ECO:0000313" key="2">
    <source>
        <dbReference type="EMBL" id="SDB93588.1"/>
    </source>
</evidence>
<dbReference type="OrthoDB" id="5149587at2"/>
<evidence type="ECO:0000256" key="1">
    <source>
        <dbReference type="SAM" id="Phobius"/>
    </source>
</evidence>
<keyword evidence="1" id="KW-0472">Membrane</keyword>
<dbReference type="Proteomes" id="UP000199039">
    <property type="component" value="Unassembled WGS sequence"/>
</dbReference>
<keyword evidence="3" id="KW-1185">Reference proteome</keyword>
<name>A0A1G6HHK4_9MICO</name>
<keyword evidence="1" id="KW-1133">Transmembrane helix</keyword>
<dbReference type="AlphaFoldDB" id="A0A1G6HHK4"/>
<dbReference type="EMBL" id="FMYH01000001">
    <property type="protein sequence ID" value="SDB93588.1"/>
    <property type="molecule type" value="Genomic_DNA"/>
</dbReference>
<accession>A0A1G6HHK4</accession>
<evidence type="ECO:0008006" key="4">
    <source>
        <dbReference type="Google" id="ProtNLM"/>
    </source>
</evidence>
<dbReference type="InterPro" id="IPR022062">
    <property type="entry name" value="DUF3618"/>
</dbReference>
<proteinExistence type="predicted"/>
<keyword evidence="1" id="KW-0812">Transmembrane</keyword>
<sequence length="93" mass="9679">MRQPTPAELSAEVLRARADLAATVDELTTRLHPKHVAAEAASATKLAATDAGTFMTGGGLPDDAPRRARNAKILLGVAAGAIALTVVIILRRR</sequence>
<protein>
    <recommendedName>
        <fullName evidence="4">DUF3618 domain-containing protein</fullName>
    </recommendedName>
</protein>
<evidence type="ECO:0000313" key="3">
    <source>
        <dbReference type="Proteomes" id="UP000199039"/>
    </source>
</evidence>
<gene>
    <name evidence="2" type="ORF">SAMN05216410_1033</name>
</gene>
<dbReference type="Pfam" id="PF12277">
    <property type="entry name" value="DUF3618"/>
    <property type="match status" value="1"/>
</dbReference>
<reference evidence="2 3" key="1">
    <citation type="submission" date="2016-09" db="EMBL/GenBank/DDBJ databases">
        <authorList>
            <person name="Capua I."/>
            <person name="De Benedictis P."/>
            <person name="Joannis T."/>
            <person name="Lombin L.H."/>
            <person name="Cattoli G."/>
        </authorList>
    </citation>
    <scope>NUCLEOTIDE SEQUENCE [LARGE SCALE GENOMIC DNA]</scope>
    <source>
        <strain evidence="2 3">ISLP-3</strain>
    </source>
</reference>
<feature type="transmembrane region" description="Helical" evidence="1">
    <location>
        <begin position="73"/>
        <end position="90"/>
    </location>
</feature>